<feature type="transmembrane region" description="Helical" evidence="1">
    <location>
        <begin position="27"/>
        <end position="47"/>
    </location>
</feature>
<keyword evidence="1" id="KW-1133">Transmembrane helix</keyword>
<reference evidence="3 4" key="1">
    <citation type="submission" date="2014-11" db="EMBL/GenBank/DDBJ databases">
        <title>Genomics and ecophysiology of heterotrophic nitrogen fixing bacteria isolated from estuarine surface water.</title>
        <authorList>
            <person name="Bentzon-Tilia M."/>
            <person name="Severin I."/>
            <person name="Hansen L.H."/>
            <person name="Riemann L."/>
        </authorList>
    </citation>
    <scope>NUCLEOTIDE SEQUENCE [LARGE SCALE GENOMIC DNA]</scope>
    <source>
        <strain evidence="3 4">BAL398</strain>
    </source>
</reference>
<evidence type="ECO:0000256" key="1">
    <source>
        <dbReference type="SAM" id="Phobius"/>
    </source>
</evidence>
<accession>A0A0D7EU65</accession>
<dbReference type="EMBL" id="JXXE01000235">
    <property type="protein sequence ID" value="KIZ42982.1"/>
    <property type="molecule type" value="Genomic_DNA"/>
</dbReference>
<dbReference type="InterPro" id="IPR016923">
    <property type="entry name" value="UCP029509"/>
</dbReference>
<name>A0A0D7EU65_RHOPL</name>
<protein>
    <submittedName>
        <fullName evidence="3">Membrane protein</fullName>
    </submittedName>
</protein>
<evidence type="ECO:0000259" key="2">
    <source>
        <dbReference type="Pfam" id="PF09990"/>
    </source>
</evidence>
<sequence>MSQDSFAQSRQGLVSTARIAAHPIHPILVPIPIVCFVGALLTDIVYWRTATMMWSDFSAWLISAGVVIGWLAAIFGAIDLFGNRGIRNLSVAWMHAVGNVVVLVLATFNMLVHTHDAWTSVVPWGLTLSVLTVLILLVTGWLGWSMVYRYRVGVSR</sequence>
<feature type="domain" description="DUF2231" evidence="2">
    <location>
        <begin position="22"/>
        <end position="155"/>
    </location>
</feature>
<dbReference type="OrthoDB" id="2873672at2"/>
<dbReference type="InterPro" id="IPR019251">
    <property type="entry name" value="DUF2231_TM"/>
</dbReference>
<feature type="transmembrane region" description="Helical" evidence="1">
    <location>
        <begin position="59"/>
        <end position="81"/>
    </location>
</feature>
<gene>
    <name evidence="3" type="ORF">OO17_11970</name>
</gene>
<dbReference type="AlphaFoldDB" id="A0A0D7EU65"/>
<evidence type="ECO:0000313" key="4">
    <source>
        <dbReference type="Proteomes" id="UP000032515"/>
    </source>
</evidence>
<dbReference type="Pfam" id="PF09990">
    <property type="entry name" value="DUF2231"/>
    <property type="match status" value="1"/>
</dbReference>
<dbReference type="PIRSF" id="PIRSF029509">
    <property type="entry name" value="UCP029509"/>
    <property type="match status" value="1"/>
</dbReference>
<proteinExistence type="predicted"/>
<feature type="transmembrane region" description="Helical" evidence="1">
    <location>
        <begin position="124"/>
        <end position="147"/>
    </location>
</feature>
<organism evidence="3 4">
    <name type="scientific">Rhodopseudomonas palustris</name>
    <dbReference type="NCBI Taxonomy" id="1076"/>
    <lineage>
        <taxon>Bacteria</taxon>
        <taxon>Pseudomonadati</taxon>
        <taxon>Pseudomonadota</taxon>
        <taxon>Alphaproteobacteria</taxon>
        <taxon>Hyphomicrobiales</taxon>
        <taxon>Nitrobacteraceae</taxon>
        <taxon>Rhodopseudomonas</taxon>
    </lineage>
</organism>
<dbReference type="PATRIC" id="fig|1076.23.peg.2456"/>
<comment type="caution">
    <text evidence="3">The sequence shown here is derived from an EMBL/GenBank/DDBJ whole genome shotgun (WGS) entry which is preliminary data.</text>
</comment>
<keyword evidence="1" id="KW-0472">Membrane</keyword>
<feature type="transmembrane region" description="Helical" evidence="1">
    <location>
        <begin position="93"/>
        <end position="112"/>
    </location>
</feature>
<evidence type="ECO:0000313" key="3">
    <source>
        <dbReference type="EMBL" id="KIZ42982.1"/>
    </source>
</evidence>
<keyword evidence="1" id="KW-0812">Transmembrane</keyword>
<dbReference type="Proteomes" id="UP000032515">
    <property type="component" value="Unassembled WGS sequence"/>
</dbReference>
<dbReference type="RefSeq" id="WP_044410629.1">
    <property type="nucleotide sequence ID" value="NZ_JXXE01000235.1"/>
</dbReference>